<keyword evidence="1" id="KW-0479">Metal-binding</keyword>
<keyword evidence="2" id="KW-0677">Repeat</keyword>
<keyword evidence="3 5" id="KW-0863">Zinc-finger</keyword>
<evidence type="ECO:0000313" key="8">
    <source>
        <dbReference type="Proteomes" id="UP000483820"/>
    </source>
</evidence>
<dbReference type="InterPro" id="IPR013087">
    <property type="entry name" value="Znf_C2H2_type"/>
</dbReference>
<protein>
    <recommendedName>
        <fullName evidence="6">C2H2-type domain-containing protein</fullName>
    </recommendedName>
</protein>
<feature type="domain" description="C2H2-type" evidence="6">
    <location>
        <begin position="64"/>
        <end position="91"/>
    </location>
</feature>
<dbReference type="SUPFAM" id="SSF57667">
    <property type="entry name" value="beta-beta-alpha zinc fingers"/>
    <property type="match status" value="2"/>
</dbReference>
<dbReference type="PROSITE" id="PS50157">
    <property type="entry name" value="ZINC_FINGER_C2H2_2"/>
    <property type="match status" value="2"/>
</dbReference>
<evidence type="ECO:0000256" key="3">
    <source>
        <dbReference type="ARBA" id="ARBA00022771"/>
    </source>
</evidence>
<dbReference type="GeneID" id="9826428"/>
<feature type="domain" description="C2H2-type" evidence="6">
    <location>
        <begin position="120"/>
        <end position="145"/>
    </location>
</feature>
<accession>A0A6A5HHI8</accession>
<dbReference type="PANTHER" id="PTHR24379">
    <property type="entry name" value="KRAB AND ZINC FINGER DOMAIN-CONTAINING"/>
    <property type="match status" value="1"/>
</dbReference>
<dbReference type="SMART" id="SM00355">
    <property type="entry name" value="ZnF_C2H2"/>
    <property type="match status" value="8"/>
</dbReference>
<comment type="caution">
    <text evidence="7">The sequence shown here is derived from an EMBL/GenBank/DDBJ whole genome shotgun (WGS) entry which is preliminary data.</text>
</comment>
<proteinExistence type="predicted"/>
<evidence type="ECO:0000259" key="6">
    <source>
        <dbReference type="PROSITE" id="PS50157"/>
    </source>
</evidence>
<dbReference type="Gene3D" id="3.30.160.60">
    <property type="entry name" value="Classic Zinc Finger"/>
    <property type="match status" value="3"/>
</dbReference>
<evidence type="ECO:0000256" key="4">
    <source>
        <dbReference type="ARBA" id="ARBA00022833"/>
    </source>
</evidence>
<name>A0A6A5HHI8_CAERE</name>
<dbReference type="AlphaFoldDB" id="A0A6A5HHI8"/>
<dbReference type="CTD" id="9826428"/>
<reference evidence="7 8" key="1">
    <citation type="submission" date="2019-12" db="EMBL/GenBank/DDBJ databases">
        <title>Chromosome-level assembly of the Caenorhabditis remanei genome.</title>
        <authorList>
            <person name="Teterina A.A."/>
            <person name="Willis J.H."/>
            <person name="Phillips P.C."/>
        </authorList>
    </citation>
    <scope>NUCLEOTIDE SEQUENCE [LARGE SCALE GENOMIC DNA]</scope>
    <source>
        <strain evidence="7 8">PX506</strain>
        <tissue evidence="7">Whole organism</tissue>
    </source>
</reference>
<dbReference type="RefSeq" id="XP_003100129.2">
    <property type="nucleotide sequence ID" value="XM_003100081.2"/>
</dbReference>
<dbReference type="InterPro" id="IPR036236">
    <property type="entry name" value="Znf_C2H2_sf"/>
</dbReference>
<evidence type="ECO:0000256" key="5">
    <source>
        <dbReference type="PROSITE-ProRule" id="PRU00042"/>
    </source>
</evidence>
<evidence type="ECO:0000313" key="7">
    <source>
        <dbReference type="EMBL" id="KAF1767570.1"/>
    </source>
</evidence>
<dbReference type="EMBL" id="WUAV01000002">
    <property type="protein sequence ID" value="KAF1767570.1"/>
    <property type="molecule type" value="Genomic_DNA"/>
</dbReference>
<evidence type="ECO:0000256" key="2">
    <source>
        <dbReference type="ARBA" id="ARBA00022737"/>
    </source>
</evidence>
<dbReference type="PANTHER" id="PTHR24379:SF121">
    <property type="entry name" value="C2H2-TYPE DOMAIN-CONTAINING PROTEIN"/>
    <property type="match status" value="1"/>
</dbReference>
<dbReference type="PROSITE" id="PS00028">
    <property type="entry name" value="ZINC_FINGER_C2H2_1"/>
    <property type="match status" value="4"/>
</dbReference>
<dbReference type="KEGG" id="crq:GCK72_007529"/>
<dbReference type="GO" id="GO:0008270">
    <property type="term" value="F:zinc ion binding"/>
    <property type="evidence" value="ECO:0007669"/>
    <property type="project" value="UniProtKB-KW"/>
</dbReference>
<evidence type="ECO:0000256" key="1">
    <source>
        <dbReference type="ARBA" id="ARBA00022723"/>
    </source>
</evidence>
<gene>
    <name evidence="7" type="ORF">GCK72_007529</name>
</gene>
<sequence length="338" mass="38435">MDPTNLCSLCGFTTRNYAEFREHLGLHFGITARQLLKCPKCSFQDHSKVRFDIHMRVHNHETIFKCEICNRHFAHLTSFRRHKLRHDEKSLLCEICPLKFFTMQERASHLIQHYNQQNEFECLVKSCNEKFPKFSGLKDHLKNYHKVSGRNKMPCKTCDHELPSIKSLLYHVQTAHFGPKVTDVVLMDPDASDSQPSITPAPDLPLSTGSSIINTPNSTAIQSPQLQHTVPTITNLLSRSHNTASRNSVIVKNSNYIELPTPEPLRTVALNGETSTNILAPNSLLICQHCDIALLNETQFLNHTLLHTAGHPLKCSICQIAWVNKIYFGVHSMLFHTV</sequence>
<organism evidence="7 8">
    <name type="scientific">Caenorhabditis remanei</name>
    <name type="common">Caenorhabditis vulgaris</name>
    <dbReference type="NCBI Taxonomy" id="31234"/>
    <lineage>
        <taxon>Eukaryota</taxon>
        <taxon>Metazoa</taxon>
        <taxon>Ecdysozoa</taxon>
        <taxon>Nematoda</taxon>
        <taxon>Chromadorea</taxon>
        <taxon>Rhabditida</taxon>
        <taxon>Rhabditina</taxon>
        <taxon>Rhabditomorpha</taxon>
        <taxon>Rhabditoidea</taxon>
        <taxon>Rhabditidae</taxon>
        <taxon>Peloderinae</taxon>
        <taxon>Caenorhabditis</taxon>
    </lineage>
</organism>
<keyword evidence="4" id="KW-0862">Zinc</keyword>
<dbReference type="Proteomes" id="UP000483820">
    <property type="component" value="Chromosome II"/>
</dbReference>